<dbReference type="EMBL" id="BAAAZN010000017">
    <property type="protein sequence ID" value="GAA3571562.1"/>
    <property type="molecule type" value="Genomic_DNA"/>
</dbReference>
<comment type="caution">
    <text evidence="3">The sequence shown here is derived from an EMBL/GenBank/DDBJ whole genome shotgun (WGS) entry which is preliminary data.</text>
</comment>
<keyword evidence="4" id="KW-1185">Reference proteome</keyword>
<gene>
    <name evidence="3" type="ORF">GCM10022222_64630</name>
</gene>
<feature type="transmembrane region" description="Helical" evidence="2">
    <location>
        <begin position="70"/>
        <end position="92"/>
    </location>
</feature>
<evidence type="ECO:0000313" key="3">
    <source>
        <dbReference type="EMBL" id="GAA3571562.1"/>
    </source>
</evidence>
<feature type="transmembrane region" description="Helical" evidence="2">
    <location>
        <begin position="99"/>
        <end position="118"/>
    </location>
</feature>
<protein>
    <submittedName>
        <fullName evidence="3">Uncharacterized protein</fullName>
    </submittedName>
</protein>
<keyword evidence="2" id="KW-0812">Transmembrane</keyword>
<organism evidence="3 4">
    <name type="scientific">Amycolatopsis ultiminotia</name>
    <dbReference type="NCBI Taxonomy" id="543629"/>
    <lineage>
        <taxon>Bacteria</taxon>
        <taxon>Bacillati</taxon>
        <taxon>Actinomycetota</taxon>
        <taxon>Actinomycetes</taxon>
        <taxon>Pseudonocardiales</taxon>
        <taxon>Pseudonocardiaceae</taxon>
        <taxon>Amycolatopsis</taxon>
    </lineage>
</organism>
<sequence length="169" mass="17583">MHGQYGPAARQLPRDPYPGAEPSRRPGGATAIAAGLLGLVAAVAAGYLPVTQFIDIPSGFSLGDLPRWTLVDLGGFLCAALVLLIGSLAVFFRAVTGAVLLILGAVLAIAAILLEPTLDGGSYAGYFRAVSRLDGPAAIDRAVLVVTVPLVLLLTALPPTFRHLRFRTR</sequence>
<reference evidence="4" key="1">
    <citation type="journal article" date="2019" name="Int. J. Syst. Evol. Microbiol.">
        <title>The Global Catalogue of Microorganisms (GCM) 10K type strain sequencing project: providing services to taxonomists for standard genome sequencing and annotation.</title>
        <authorList>
            <consortium name="The Broad Institute Genomics Platform"/>
            <consortium name="The Broad Institute Genome Sequencing Center for Infectious Disease"/>
            <person name="Wu L."/>
            <person name="Ma J."/>
        </authorList>
    </citation>
    <scope>NUCLEOTIDE SEQUENCE [LARGE SCALE GENOMIC DNA]</scope>
    <source>
        <strain evidence="4">JCM 16898</strain>
    </source>
</reference>
<feature type="transmembrane region" description="Helical" evidence="2">
    <location>
        <begin position="31"/>
        <end position="50"/>
    </location>
</feature>
<dbReference type="RefSeq" id="WP_344866671.1">
    <property type="nucleotide sequence ID" value="NZ_BAAAZN010000017.1"/>
</dbReference>
<evidence type="ECO:0000256" key="2">
    <source>
        <dbReference type="SAM" id="Phobius"/>
    </source>
</evidence>
<keyword evidence="2" id="KW-0472">Membrane</keyword>
<dbReference type="Proteomes" id="UP001500689">
    <property type="component" value="Unassembled WGS sequence"/>
</dbReference>
<evidence type="ECO:0000256" key="1">
    <source>
        <dbReference type="SAM" id="MobiDB-lite"/>
    </source>
</evidence>
<proteinExistence type="predicted"/>
<name>A0ABP6XT05_9PSEU</name>
<keyword evidence="2" id="KW-1133">Transmembrane helix</keyword>
<accession>A0ABP6XT05</accession>
<feature type="region of interest" description="Disordered" evidence="1">
    <location>
        <begin position="1"/>
        <end position="25"/>
    </location>
</feature>
<evidence type="ECO:0000313" key="4">
    <source>
        <dbReference type="Proteomes" id="UP001500689"/>
    </source>
</evidence>
<feature type="transmembrane region" description="Helical" evidence="2">
    <location>
        <begin position="138"/>
        <end position="157"/>
    </location>
</feature>